<proteinExistence type="predicted"/>
<dbReference type="Gene3D" id="1.25.40.20">
    <property type="entry name" value="Ankyrin repeat-containing domain"/>
    <property type="match status" value="1"/>
</dbReference>
<dbReference type="Pfam" id="PF13606">
    <property type="entry name" value="Ank_3"/>
    <property type="match status" value="1"/>
</dbReference>
<dbReference type="InterPro" id="IPR002110">
    <property type="entry name" value="Ankyrin_rpt"/>
</dbReference>
<reference evidence="3" key="1">
    <citation type="journal article" date="2016" name="PLoS ONE">
        <title>Analysis of Genetic Variation across the Encapsidated Genome of Microplitis demolitor Bracovirus in Parasitoid Wasps.</title>
        <authorList>
            <person name="Burke G.R."/>
        </authorList>
    </citation>
    <scope>NUCLEOTIDE SEQUENCE</scope>
    <source>
        <strain evidence="3">UGA</strain>
    </source>
</reference>
<dbReference type="InterPro" id="IPR036770">
    <property type="entry name" value="Ankyrin_rpt-contain_sf"/>
</dbReference>
<keyword evidence="1" id="KW-0945">Host-virus interaction</keyword>
<protein>
    <submittedName>
        <fullName evidence="3">Uncharacterized protein</fullName>
    </submittedName>
</protein>
<accession>A0A1D5APK7</accession>
<organism evidence="3">
    <name type="scientific">Microplitis mediator bracovirus</name>
    <dbReference type="NCBI Taxonomy" id="1836595"/>
    <lineage>
        <taxon>Viruses</taxon>
        <taxon>Viruses incertae sedis</taxon>
        <taxon>Polydnaviriformidae</taxon>
        <taxon>Bracoviriform</taxon>
    </lineage>
</organism>
<sequence length="162" mass="18237">MEEVGTAGNTLGPTEIDSDEQSTFLRICRTGSIYELMEVIPFIKDRNLLHRYDRHGRQCIHTVAWHDKANAAMKIEILMQSGADISAKELGTGNTLLHIAASTENYLLTDWFCQQLGVDLGANNDQHETAYYLAYKVRDQKMIKLLKAHGVMYNDTLSAGLF</sequence>
<dbReference type="EMBL" id="KX223742">
    <property type="protein sequence ID" value="AOH69155.1"/>
    <property type="molecule type" value="Genomic_DNA"/>
</dbReference>
<name>A0A1D5APK7_9VIRU</name>
<evidence type="ECO:0000256" key="2">
    <source>
        <dbReference type="ARBA" id="ARBA00022863"/>
    </source>
</evidence>
<dbReference type="SUPFAM" id="SSF48403">
    <property type="entry name" value="Ankyrin repeat"/>
    <property type="match status" value="1"/>
</dbReference>
<evidence type="ECO:0000256" key="1">
    <source>
        <dbReference type="ARBA" id="ARBA00022581"/>
    </source>
</evidence>
<evidence type="ECO:0000313" key="3">
    <source>
        <dbReference type="EMBL" id="AOH69155.1"/>
    </source>
</evidence>
<gene>
    <name evidence="3" type="ORF">A6F54_86</name>
</gene>
<keyword evidence="2" id="KW-1100">Inhibition of host NF-kappa-B by virus</keyword>